<evidence type="ECO:0000256" key="1">
    <source>
        <dbReference type="SAM" id="MobiDB-lite"/>
    </source>
</evidence>
<sequence length="121" mass="13254">MRLCAGRRRGGSVPYQRETRTPLSPAGLEKDRTTAVFAVTIPVLLLLGGDLALGRHVEWLLPLPDEDRPLPRDEWSPPVVPPVEAPEPAGGVALGAFRTARGEWPATDSGSRRKARDRSRR</sequence>
<feature type="compositionally biased region" description="Basic and acidic residues" evidence="1">
    <location>
        <begin position="66"/>
        <end position="75"/>
    </location>
</feature>
<accession>A0A918K7D0</accession>
<dbReference type="AlphaFoldDB" id="A0A918K7D0"/>
<reference evidence="2" key="2">
    <citation type="submission" date="2020-09" db="EMBL/GenBank/DDBJ databases">
        <authorList>
            <person name="Sun Q."/>
            <person name="Ohkuma M."/>
        </authorList>
    </citation>
    <scope>NUCLEOTIDE SEQUENCE</scope>
    <source>
        <strain evidence="2">JCM 4956</strain>
    </source>
</reference>
<gene>
    <name evidence="2" type="ORF">GCM10010515_20820</name>
</gene>
<organism evidence="2 3">
    <name type="scientific">Streptomyces fructofermentans</name>
    <dbReference type="NCBI Taxonomy" id="152141"/>
    <lineage>
        <taxon>Bacteria</taxon>
        <taxon>Bacillati</taxon>
        <taxon>Actinomycetota</taxon>
        <taxon>Actinomycetes</taxon>
        <taxon>Kitasatosporales</taxon>
        <taxon>Streptomycetaceae</taxon>
        <taxon>Streptomyces</taxon>
    </lineage>
</organism>
<reference evidence="2" key="1">
    <citation type="journal article" date="2014" name="Int. J. Syst. Evol. Microbiol.">
        <title>Complete genome sequence of Corynebacterium casei LMG S-19264T (=DSM 44701T), isolated from a smear-ripened cheese.</title>
        <authorList>
            <consortium name="US DOE Joint Genome Institute (JGI-PGF)"/>
            <person name="Walter F."/>
            <person name="Albersmeier A."/>
            <person name="Kalinowski J."/>
            <person name="Ruckert C."/>
        </authorList>
    </citation>
    <scope>NUCLEOTIDE SEQUENCE</scope>
    <source>
        <strain evidence="2">JCM 4956</strain>
    </source>
</reference>
<keyword evidence="3" id="KW-1185">Reference proteome</keyword>
<evidence type="ECO:0000313" key="3">
    <source>
        <dbReference type="Proteomes" id="UP000645555"/>
    </source>
</evidence>
<dbReference type="Proteomes" id="UP000645555">
    <property type="component" value="Unassembled WGS sequence"/>
</dbReference>
<name>A0A918K7D0_9ACTN</name>
<dbReference type="EMBL" id="BMWD01000005">
    <property type="protein sequence ID" value="GGX53258.1"/>
    <property type="molecule type" value="Genomic_DNA"/>
</dbReference>
<proteinExistence type="predicted"/>
<feature type="region of interest" description="Disordered" evidence="1">
    <location>
        <begin position="1"/>
        <end position="27"/>
    </location>
</feature>
<evidence type="ECO:0000313" key="2">
    <source>
        <dbReference type="EMBL" id="GGX53258.1"/>
    </source>
</evidence>
<feature type="region of interest" description="Disordered" evidence="1">
    <location>
        <begin position="66"/>
        <end position="121"/>
    </location>
</feature>
<protein>
    <submittedName>
        <fullName evidence="2">Uncharacterized protein</fullName>
    </submittedName>
</protein>
<feature type="compositionally biased region" description="Basic residues" evidence="1">
    <location>
        <begin position="112"/>
        <end position="121"/>
    </location>
</feature>
<comment type="caution">
    <text evidence="2">The sequence shown here is derived from an EMBL/GenBank/DDBJ whole genome shotgun (WGS) entry which is preliminary data.</text>
</comment>
<feature type="compositionally biased region" description="Basic residues" evidence="1">
    <location>
        <begin position="1"/>
        <end position="10"/>
    </location>
</feature>